<gene>
    <name evidence="1" type="ORF">SAMN05444417_1036</name>
</gene>
<reference evidence="1 2" key="1">
    <citation type="submission" date="2016-11" db="EMBL/GenBank/DDBJ databases">
        <authorList>
            <person name="Jaros S."/>
            <person name="Januszkiewicz K."/>
            <person name="Wedrychowicz H."/>
        </authorList>
    </citation>
    <scope>NUCLEOTIDE SEQUENCE [LARGE SCALE GENOMIC DNA]</scope>
    <source>
        <strain evidence="1 2">DSM 100565</strain>
    </source>
</reference>
<keyword evidence="2" id="KW-1185">Reference proteome</keyword>
<dbReference type="GO" id="GO:0016740">
    <property type="term" value="F:transferase activity"/>
    <property type="evidence" value="ECO:0007669"/>
    <property type="project" value="UniProtKB-KW"/>
</dbReference>
<dbReference type="AlphaFoldDB" id="A0A1M6C7I1"/>
<organism evidence="1 2">
    <name type="scientific">Wenxinia saemankumensis</name>
    <dbReference type="NCBI Taxonomy" id="1447782"/>
    <lineage>
        <taxon>Bacteria</taxon>
        <taxon>Pseudomonadati</taxon>
        <taxon>Pseudomonadota</taxon>
        <taxon>Alphaproteobacteria</taxon>
        <taxon>Rhodobacterales</taxon>
        <taxon>Roseobacteraceae</taxon>
        <taxon>Wenxinia</taxon>
    </lineage>
</organism>
<dbReference type="EMBL" id="FQYO01000002">
    <property type="protein sequence ID" value="SHI56658.1"/>
    <property type="molecule type" value="Genomic_DNA"/>
</dbReference>
<accession>A0A1M6C7I1</accession>
<evidence type="ECO:0000313" key="2">
    <source>
        <dbReference type="Proteomes" id="UP000184292"/>
    </source>
</evidence>
<evidence type="ECO:0000313" key="1">
    <source>
        <dbReference type="EMBL" id="SHI56658.1"/>
    </source>
</evidence>
<keyword evidence="1" id="KW-0808">Transferase</keyword>
<proteinExistence type="predicted"/>
<protein>
    <submittedName>
        <fullName evidence="1">Glycosyl transferase family 2</fullName>
    </submittedName>
</protein>
<dbReference type="STRING" id="1447782.SAMN05444417_1036"/>
<dbReference type="RefSeq" id="WP_073326755.1">
    <property type="nucleotide sequence ID" value="NZ_FQYO01000002.1"/>
</dbReference>
<dbReference type="Proteomes" id="UP000184292">
    <property type="component" value="Unassembled WGS sequence"/>
</dbReference>
<sequence>MSGPESFLVFGGMRDEGAWLVEWVSWQRMLGFDILIAVNDCTDHSPQLLQAFAEAGWLTWFAHRPRPGQPPKASAHAAMMGRPERQAADWMLICDVDEFLVLHRGDGTVRSFLDDLGRDHLGVAFHWRCFGNSGWDRYQDGLVHRQFQRCGPNGMRPNIMVKTLTRTPRRFGAFSDHGPWKFEGEMGAGRNVIVDSAGRVIERFSTGPHPVRYTSPEEIEHSGGQMNHYVVRSDEHWAMKKGTASASAGKDRYTEQFHRARNRNGRRDASALAYRDRFDRIHAEAVALPGVARLHHLCCADYVARLCASRGADPAEDPRWQDHMAEAAALSA</sequence>
<dbReference type="Pfam" id="PF13704">
    <property type="entry name" value="Glyco_tranf_2_4"/>
    <property type="match status" value="1"/>
</dbReference>
<name>A0A1M6C7I1_9RHOB</name>